<evidence type="ECO:0000313" key="5">
    <source>
        <dbReference type="EMBL" id="KAK9908044.1"/>
    </source>
</evidence>
<proteinExistence type="inferred from homology"/>
<protein>
    <recommendedName>
        <fullName evidence="4">SHSP domain-containing protein</fullName>
    </recommendedName>
</protein>
<dbReference type="CDD" id="cd06464">
    <property type="entry name" value="ACD_sHsps-like"/>
    <property type="match status" value="1"/>
</dbReference>
<evidence type="ECO:0000256" key="2">
    <source>
        <dbReference type="PROSITE-ProRule" id="PRU00285"/>
    </source>
</evidence>
<comment type="caution">
    <text evidence="5">The sequence shown here is derived from an EMBL/GenBank/DDBJ whole genome shotgun (WGS) entry which is preliminary data.</text>
</comment>
<dbReference type="PANTHER" id="PTHR11527">
    <property type="entry name" value="HEAT-SHOCK PROTEIN 20 FAMILY MEMBER"/>
    <property type="match status" value="1"/>
</dbReference>
<sequence>MAAATMSQIASPIMQRGGVASSSSRVHHTPTTCLMFRPRRCNGVPNYGTRSGFRPQAGRCNSGWASGSAFGAGPNVFWSTGMNSNPQSWEQLARMWGVSVDPAKIQEMMRDMERGQSPFGNVNQVVNDVTSAIILPIDVEDMDDSYHFIADVPGLEKGDIKIRVNQEERQLTISGERRRSEAADGKNRRRSERRFGKFERKFKLPKDADLDAVTARVEKGVLTLMVRKTEGARTNERDVNID</sequence>
<keyword evidence="1" id="KW-0346">Stress response</keyword>
<dbReference type="Proteomes" id="UP001491310">
    <property type="component" value="Unassembled WGS sequence"/>
</dbReference>
<dbReference type="InterPro" id="IPR008978">
    <property type="entry name" value="HSP20-like_chaperone"/>
</dbReference>
<reference evidence="5 6" key="1">
    <citation type="journal article" date="2024" name="Nat. Commun.">
        <title>Phylogenomics reveals the evolutionary origins of lichenization in chlorophyte algae.</title>
        <authorList>
            <person name="Puginier C."/>
            <person name="Libourel C."/>
            <person name="Otte J."/>
            <person name="Skaloud P."/>
            <person name="Haon M."/>
            <person name="Grisel S."/>
            <person name="Petersen M."/>
            <person name="Berrin J.G."/>
            <person name="Delaux P.M."/>
            <person name="Dal Grande F."/>
            <person name="Keller J."/>
        </authorList>
    </citation>
    <scope>NUCLEOTIDE SEQUENCE [LARGE SCALE GENOMIC DNA]</scope>
    <source>
        <strain evidence="5 6">SAG 216-7</strain>
    </source>
</reference>
<keyword evidence="6" id="KW-1185">Reference proteome</keyword>
<name>A0ABR2YM37_9CHLO</name>
<dbReference type="Gene3D" id="2.60.40.790">
    <property type="match status" value="1"/>
</dbReference>
<dbReference type="SUPFAM" id="SSF49764">
    <property type="entry name" value="HSP20-like chaperones"/>
    <property type="match status" value="1"/>
</dbReference>
<evidence type="ECO:0000256" key="1">
    <source>
        <dbReference type="ARBA" id="ARBA00023016"/>
    </source>
</evidence>
<dbReference type="EMBL" id="JALJOT010000008">
    <property type="protein sequence ID" value="KAK9908044.1"/>
    <property type="molecule type" value="Genomic_DNA"/>
</dbReference>
<comment type="similarity">
    <text evidence="2 3">Belongs to the small heat shock protein (HSP20) family.</text>
</comment>
<feature type="domain" description="SHSP" evidence="4">
    <location>
        <begin position="128"/>
        <end position="242"/>
    </location>
</feature>
<dbReference type="InterPro" id="IPR002068">
    <property type="entry name" value="A-crystallin/Hsp20_dom"/>
</dbReference>
<evidence type="ECO:0000313" key="6">
    <source>
        <dbReference type="Proteomes" id="UP001491310"/>
    </source>
</evidence>
<evidence type="ECO:0000259" key="4">
    <source>
        <dbReference type="PROSITE" id="PS01031"/>
    </source>
</evidence>
<dbReference type="InterPro" id="IPR031107">
    <property type="entry name" value="Small_HSP"/>
</dbReference>
<dbReference type="Pfam" id="PF00011">
    <property type="entry name" value="HSP20"/>
    <property type="match status" value="1"/>
</dbReference>
<accession>A0ABR2YM37</accession>
<evidence type="ECO:0000256" key="3">
    <source>
        <dbReference type="RuleBase" id="RU003616"/>
    </source>
</evidence>
<organism evidence="5 6">
    <name type="scientific">Coccomyxa subellipsoidea</name>
    <dbReference type="NCBI Taxonomy" id="248742"/>
    <lineage>
        <taxon>Eukaryota</taxon>
        <taxon>Viridiplantae</taxon>
        <taxon>Chlorophyta</taxon>
        <taxon>core chlorophytes</taxon>
        <taxon>Trebouxiophyceae</taxon>
        <taxon>Trebouxiophyceae incertae sedis</taxon>
        <taxon>Coccomyxaceae</taxon>
        <taxon>Coccomyxa</taxon>
    </lineage>
</organism>
<dbReference type="PROSITE" id="PS01031">
    <property type="entry name" value="SHSP"/>
    <property type="match status" value="1"/>
</dbReference>
<gene>
    <name evidence="5" type="ORF">WJX75_002029</name>
</gene>